<sequence>MASSRDWSMIEQALLKAQAGLSWLADYLQTRLFPAVNLTGSSQYTPRRLAFSLYKLLTMVTYLSSEDCYHVKSGAK</sequence>
<gene>
    <name evidence="1" type="ORF">RRG08_048224</name>
</gene>
<comment type="caution">
    <text evidence="1">The sequence shown here is derived from an EMBL/GenBank/DDBJ whole genome shotgun (WGS) entry which is preliminary data.</text>
</comment>
<protein>
    <submittedName>
        <fullName evidence="1">Uncharacterized protein</fullName>
    </submittedName>
</protein>
<dbReference type="Proteomes" id="UP001283361">
    <property type="component" value="Unassembled WGS sequence"/>
</dbReference>
<dbReference type="EMBL" id="JAWDGP010007257">
    <property type="protein sequence ID" value="KAK3727123.1"/>
    <property type="molecule type" value="Genomic_DNA"/>
</dbReference>
<reference evidence="1" key="1">
    <citation type="journal article" date="2023" name="G3 (Bethesda)">
        <title>A reference genome for the long-term kleptoplast-retaining sea slug Elysia crispata morphotype clarki.</title>
        <authorList>
            <person name="Eastman K.E."/>
            <person name="Pendleton A.L."/>
            <person name="Shaikh M.A."/>
            <person name="Suttiyut T."/>
            <person name="Ogas R."/>
            <person name="Tomko P."/>
            <person name="Gavelis G."/>
            <person name="Widhalm J.R."/>
            <person name="Wisecaver J.H."/>
        </authorList>
    </citation>
    <scope>NUCLEOTIDE SEQUENCE</scope>
    <source>
        <strain evidence="1">ECLA1</strain>
    </source>
</reference>
<keyword evidence="2" id="KW-1185">Reference proteome</keyword>
<organism evidence="1 2">
    <name type="scientific">Elysia crispata</name>
    <name type="common">lettuce slug</name>
    <dbReference type="NCBI Taxonomy" id="231223"/>
    <lineage>
        <taxon>Eukaryota</taxon>
        <taxon>Metazoa</taxon>
        <taxon>Spiralia</taxon>
        <taxon>Lophotrochozoa</taxon>
        <taxon>Mollusca</taxon>
        <taxon>Gastropoda</taxon>
        <taxon>Heterobranchia</taxon>
        <taxon>Euthyneura</taxon>
        <taxon>Panpulmonata</taxon>
        <taxon>Sacoglossa</taxon>
        <taxon>Placobranchoidea</taxon>
        <taxon>Plakobranchidae</taxon>
        <taxon>Elysia</taxon>
    </lineage>
</organism>
<accession>A0AAE1CQC2</accession>
<evidence type="ECO:0000313" key="2">
    <source>
        <dbReference type="Proteomes" id="UP001283361"/>
    </source>
</evidence>
<proteinExistence type="predicted"/>
<evidence type="ECO:0000313" key="1">
    <source>
        <dbReference type="EMBL" id="KAK3727123.1"/>
    </source>
</evidence>
<dbReference type="AlphaFoldDB" id="A0AAE1CQC2"/>
<name>A0AAE1CQC2_9GAST</name>